<reference evidence="11" key="1">
    <citation type="journal article" date="2020" name="Nature">
        <title>Giant virus diversity and host interactions through global metagenomics.</title>
        <authorList>
            <person name="Schulz F."/>
            <person name="Roux S."/>
            <person name="Paez-Espino D."/>
            <person name="Jungbluth S."/>
            <person name="Walsh D.A."/>
            <person name="Denef V.J."/>
            <person name="McMahon K.D."/>
            <person name="Konstantinidis K.T."/>
            <person name="Eloe-Fadrosh E.A."/>
            <person name="Kyrpides N.C."/>
            <person name="Woyke T."/>
        </authorList>
    </citation>
    <scope>NUCLEOTIDE SEQUENCE</scope>
    <source>
        <strain evidence="11">GVMAG-M-3300023174-24</strain>
    </source>
</reference>
<dbReference type="AlphaFoldDB" id="A0A6C0DLS3"/>
<name>A0A6C0DLS3_9ZZZZ</name>
<accession>A0A6C0DLS3</accession>
<keyword evidence="9" id="KW-0067">ATP-binding</keyword>
<dbReference type="FunFam" id="3.40.50.300:FF:000948">
    <property type="entry name" value="Thymidine kinase"/>
    <property type="match status" value="1"/>
</dbReference>
<keyword evidence="8" id="KW-0862">Zinc</keyword>
<dbReference type="GO" id="GO:0004797">
    <property type="term" value="F:thymidine kinase activity"/>
    <property type="evidence" value="ECO:0007669"/>
    <property type="project" value="UniProtKB-EC"/>
</dbReference>
<organism evidence="11">
    <name type="scientific">viral metagenome</name>
    <dbReference type="NCBI Taxonomy" id="1070528"/>
    <lineage>
        <taxon>unclassified sequences</taxon>
        <taxon>metagenomes</taxon>
        <taxon>organismal metagenomes</taxon>
    </lineage>
</organism>
<evidence type="ECO:0000256" key="9">
    <source>
        <dbReference type="ARBA" id="ARBA00022840"/>
    </source>
</evidence>
<comment type="similarity">
    <text evidence="1">Belongs to the thymidine kinase family.</text>
</comment>
<keyword evidence="3" id="KW-0237">DNA synthesis</keyword>
<comment type="catalytic activity">
    <reaction evidence="10">
        <text>thymidine + ATP = dTMP + ADP + H(+)</text>
        <dbReference type="Rhea" id="RHEA:19129"/>
        <dbReference type="ChEBI" id="CHEBI:15378"/>
        <dbReference type="ChEBI" id="CHEBI:17748"/>
        <dbReference type="ChEBI" id="CHEBI:30616"/>
        <dbReference type="ChEBI" id="CHEBI:63528"/>
        <dbReference type="ChEBI" id="CHEBI:456216"/>
        <dbReference type="EC" id="2.7.1.21"/>
    </reaction>
</comment>
<protein>
    <recommendedName>
        <fullName evidence="2">thymidine kinase</fullName>
        <ecNumber evidence="2">2.7.1.21</ecNumber>
    </recommendedName>
</protein>
<dbReference type="GO" id="GO:0046872">
    <property type="term" value="F:metal ion binding"/>
    <property type="evidence" value="ECO:0007669"/>
    <property type="project" value="UniProtKB-KW"/>
</dbReference>
<dbReference type="SUPFAM" id="SSF52540">
    <property type="entry name" value="P-loop containing nucleoside triphosphate hydrolases"/>
    <property type="match status" value="1"/>
</dbReference>
<dbReference type="PANTHER" id="PTHR11441">
    <property type="entry name" value="THYMIDINE KINASE"/>
    <property type="match status" value="1"/>
</dbReference>
<dbReference type="InterPro" id="IPR001267">
    <property type="entry name" value="Thymidine_kinase"/>
</dbReference>
<dbReference type="InterPro" id="IPR020633">
    <property type="entry name" value="Thymidine_kinase_CS"/>
</dbReference>
<dbReference type="Gene3D" id="3.40.50.300">
    <property type="entry name" value="P-loop containing nucleotide triphosphate hydrolases"/>
    <property type="match status" value="1"/>
</dbReference>
<evidence type="ECO:0000256" key="10">
    <source>
        <dbReference type="ARBA" id="ARBA00048254"/>
    </source>
</evidence>
<evidence type="ECO:0000256" key="5">
    <source>
        <dbReference type="ARBA" id="ARBA00022723"/>
    </source>
</evidence>
<sequence length="183" mass="21124">MSQSYLEIIVGPMFSGKTTRLVNLYNQYIKQQKKVCVVNYSEDKRYHDTMLSTHDKVMIPCIFTNKIADVWENISNSEVILINEGQFFTDLYDEVFKMVEIEGKKVHICGLDGDFLRKKFGNLSDLLPLCDEVIKLKAKCSICNKSAIFSHRITQEKQQVVIGSDNYVPLCRKCYNNQNASFQ</sequence>
<evidence type="ECO:0000313" key="11">
    <source>
        <dbReference type="EMBL" id="QHT17302.1"/>
    </source>
</evidence>
<keyword evidence="7" id="KW-0418">Kinase</keyword>
<dbReference type="EC" id="2.7.1.21" evidence="2"/>
<dbReference type="GO" id="GO:0046104">
    <property type="term" value="P:thymidine metabolic process"/>
    <property type="evidence" value="ECO:0007669"/>
    <property type="project" value="TreeGrafter"/>
</dbReference>
<keyword evidence="4" id="KW-0808">Transferase</keyword>
<evidence type="ECO:0000256" key="7">
    <source>
        <dbReference type="ARBA" id="ARBA00022777"/>
    </source>
</evidence>
<evidence type="ECO:0000256" key="4">
    <source>
        <dbReference type="ARBA" id="ARBA00022679"/>
    </source>
</evidence>
<evidence type="ECO:0000256" key="3">
    <source>
        <dbReference type="ARBA" id="ARBA00022634"/>
    </source>
</evidence>
<dbReference type="PROSITE" id="PS00603">
    <property type="entry name" value="TK_CELLULAR_TYPE"/>
    <property type="match status" value="1"/>
</dbReference>
<dbReference type="InterPro" id="IPR027417">
    <property type="entry name" value="P-loop_NTPase"/>
</dbReference>
<dbReference type="GO" id="GO:0071897">
    <property type="term" value="P:DNA biosynthetic process"/>
    <property type="evidence" value="ECO:0007669"/>
    <property type="project" value="UniProtKB-KW"/>
</dbReference>
<proteinExistence type="inferred from homology"/>
<dbReference type="PANTHER" id="PTHR11441:SF0">
    <property type="entry name" value="THYMIDINE KINASE, CYTOSOLIC"/>
    <property type="match status" value="1"/>
</dbReference>
<dbReference type="PIRSF" id="PIRSF035805">
    <property type="entry name" value="TK_cell"/>
    <property type="match status" value="1"/>
</dbReference>
<evidence type="ECO:0000256" key="8">
    <source>
        <dbReference type="ARBA" id="ARBA00022833"/>
    </source>
</evidence>
<evidence type="ECO:0000256" key="2">
    <source>
        <dbReference type="ARBA" id="ARBA00012118"/>
    </source>
</evidence>
<dbReference type="EMBL" id="MN739633">
    <property type="protein sequence ID" value="QHT17302.1"/>
    <property type="molecule type" value="Genomic_DNA"/>
</dbReference>
<evidence type="ECO:0000256" key="6">
    <source>
        <dbReference type="ARBA" id="ARBA00022741"/>
    </source>
</evidence>
<dbReference type="GO" id="GO:0005524">
    <property type="term" value="F:ATP binding"/>
    <property type="evidence" value="ECO:0007669"/>
    <property type="project" value="UniProtKB-KW"/>
</dbReference>
<dbReference type="SUPFAM" id="SSF57716">
    <property type="entry name" value="Glucocorticoid receptor-like (DNA-binding domain)"/>
    <property type="match status" value="1"/>
</dbReference>
<evidence type="ECO:0000256" key="1">
    <source>
        <dbReference type="ARBA" id="ARBA00007587"/>
    </source>
</evidence>
<keyword evidence="6" id="KW-0547">Nucleotide-binding</keyword>
<dbReference type="Gene3D" id="3.30.60.20">
    <property type="match status" value="1"/>
</dbReference>
<dbReference type="Pfam" id="PF00265">
    <property type="entry name" value="TK"/>
    <property type="match status" value="1"/>
</dbReference>
<keyword evidence="5" id="KW-0479">Metal-binding</keyword>